<dbReference type="PIRSF" id="PIRSF018266">
    <property type="entry name" value="FecR"/>
    <property type="match status" value="1"/>
</dbReference>
<gene>
    <name evidence="3" type="ORF">DAI18_08620</name>
</gene>
<dbReference type="KEGG" id="maer:DAI18_08620"/>
<dbReference type="GO" id="GO:0016989">
    <property type="term" value="F:sigma factor antagonist activity"/>
    <property type="evidence" value="ECO:0007669"/>
    <property type="project" value="TreeGrafter"/>
</dbReference>
<evidence type="ECO:0000259" key="2">
    <source>
        <dbReference type="Pfam" id="PF16220"/>
    </source>
</evidence>
<dbReference type="InterPro" id="IPR032623">
    <property type="entry name" value="FecR_N"/>
</dbReference>
<evidence type="ECO:0000313" key="4">
    <source>
        <dbReference type="Proteomes" id="UP000244173"/>
    </source>
</evidence>
<accession>A0A2S0P9X0</accession>
<evidence type="ECO:0000259" key="1">
    <source>
        <dbReference type="Pfam" id="PF04773"/>
    </source>
</evidence>
<protein>
    <submittedName>
        <fullName evidence="3">Iron dicitrate transport regulator FecR</fullName>
    </submittedName>
</protein>
<dbReference type="InterPro" id="IPR006860">
    <property type="entry name" value="FecR"/>
</dbReference>
<dbReference type="InterPro" id="IPR012373">
    <property type="entry name" value="Ferrdict_sens_TM"/>
</dbReference>
<dbReference type="PANTHER" id="PTHR30273:SF2">
    <property type="entry name" value="PROTEIN FECR"/>
    <property type="match status" value="1"/>
</dbReference>
<name>A0A2S0P9X0_9NEIS</name>
<feature type="domain" description="FecR protein" evidence="1">
    <location>
        <begin position="116"/>
        <end position="210"/>
    </location>
</feature>
<keyword evidence="4" id="KW-1185">Reference proteome</keyword>
<sequence>MPVPAAVARRPSPQVLDQAADWLVRLTAGDATDADREAWRRWLAADPAHARAWEGIEALTQKFGVVPPRVGLAALDRPQSLARRRALEKLVLLVSVGGAGWFGYRHLAADADGTLLHTGKEAPREVSLADGTRVVLDAGTRLEVAFDATQRLLVLGEGRVLVETATDPAARHRPFVVATRDGRLTALGTRFSVRQCSQGSRLAVYDGAVEIRPRDPAAGVQVLQAGQRTRFDAGSIAPARPVDEQMAAWASGMLFADRMPLGAFVEQLAHYRHGWLRCDPAVAGLRISGAFPLDDTDRVLAALADALPVRIDSLTRYWVTVGPR</sequence>
<dbReference type="OrthoDB" id="1100567at2"/>
<organism evidence="3 4">
    <name type="scientific">Microvirgula aerodenitrificans</name>
    <dbReference type="NCBI Taxonomy" id="57480"/>
    <lineage>
        <taxon>Bacteria</taxon>
        <taxon>Pseudomonadati</taxon>
        <taxon>Pseudomonadota</taxon>
        <taxon>Betaproteobacteria</taxon>
        <taxon>Neisseriales</taxon>
        <taxon>Aquaspirillaceae</taxon>
        <taxon>Microvirgula</taxon>
    </lineage>
</organism>
<dbReference type="AlphaFoldDB" id="A0A2S0P9X0"/>
<dbReference type="Pfam" id="PF04773">
    <property type="entry name" value="FecR"/>
    <property type="match status" value="1"/>
</dbReference>
<dbReference type="STRING" id="1122240.GCA_000620105_03482"/>
<dbReference type="Pfam" id="PF16220">
    <property type="entry name" value="DUF4880"/>
    <property type="match status" value="1"/>
</dbReference>
<dbReference type="Gene3D" id="2.60.120.1440">
    <property type="match status" value="1"/>
</dbReference>
<proteinExistence type="predicted"/>
<dbReference type="EMBL" id="CP028519">
    <property type="protein sequence ID" value="AVY94103.1"/>
    <property type="molecule type" value="Genomic_DNA"/>
</dbReference>
<dbReference type="PANTHER" id="PTHR30273">
    <property type="entry name" value="PERIPLASMIC SIGNAL SENSOR AND SIGMA FACTOR ACTIVATOR FECR-RELATED"/>
    <property type="match status" value="1"/>
</dbReference>
<evidence type="ECO:0000313" key="3">
    <source>
        <dbReference type="EMBL" id="AVY94103.1"/>
    </source>
</evidence>
<dbReference type="RefSeq" id="WP_107889175.1">
    <property type="nucleotide sequence ID" value="NZ_CP028519.1"/>
</dbReference>
<dbReference type="Proteomes" id="UP000244173">
    <property type="component" value="Chromosome"/>
</dbReference>
<reference evidence="3 4" key="1">
    <citation type="submission" date="2018-04" db="EMBL/GenBank/DDBJ databases">
        <title>Denitrifier Microvirgula.</title>
        <authorList>
            <person name="Anderson E."/>
            <person name="Jang J."/>
            <person name="Ishii S."/>
        </authorList>
    </citation>
    <scope>NUCLEOTIDE SEQUENCE [LARGE SCALE GENOMIC DNA]</scope>
    <source>
        <strain evidence="3 4">BE2.4</strain>
    </source>
</reference>
<feature type="domain" description="FecR N-terminal" evidence="2">
    <location>
        <begin position="17"/>
        <end position="59"/>
    </location>
</feature>